<evidence type="ECO:0000313" key="3">
    <source>
        <dbReference type="Proteomes" id="UP001054945"/>
    </source>
</evidence>
<keyword evidence="1" id="KW-1133">Transmembrane helix</keyword>
<feature type="transmembrane region" description="Helical" evidence="1">
    <location>
        <begin position="48"/>
        <end position="64"/>
    </location>
</feature>
<protein>
    <submittedName>
        <fullName evidence="2">Uncharacterized protein</fullName>
    </submittedName>
</protein>
<accession>A0AAV4XQE1</accession>
<dbReference type="EMBL" id="BPLR01000608">
    <property type="protein sequence ID" value="GIY96019.1"/>
    <property type="molecule type" value="Genomic_DNA"/>
</dbReference>
<sequence>MSHLVDRGFAQEGSSSSWHAMQTSECPIMGTIQTALAPREADAGHGQCLWFLLSVLLIRVLHGIRTAAKETDVQSPRGIGLEEIVLFLIGLGVASALGLALMIGPMFAIFYSSVHGLPFGGINGGGGSGNTITTTAGGSRHLEIPKEVKKLLAEKLSEGIRLLGEALHKYNAS</sequence>
<proteinExistence type="predicted"/>
<keyword evidence="1" id="KW-0472">Membrane</keyword>
<gene>
    <name evidence="2" type="primary">AVEN_261677_1</name>
    <name evidence="2" type="ORF">CEXT_584441</name>
</gene>
<evidence type="ECO:0000313" key="2">
    <source>
        <dbReference type="EMBL" id="GIY96019.1"/>
    </source>
</evidence>
<dbReference type="Proteomes" id="UP001054945">
    <property type="component" value="Unassembled WGS sequence"/>
</dbReference>
<feature type="transmembrane region" description="Helical" evidence="1">
    <location>
        <begin position="84"/>
        <end position="111"/>
    </location>
</feature>
<keyword evidence="1" id="KW-0812">Transmembrane</keyword>
<reference evidence="2 3" key="1">
    <citation type="submission" date="2021-06" db="EMBL/GenBank/DDBJ databases">
        <title>Caerostris extrusa draft genome.</title>
        <authorList>
            <person name="Kono N."/>
            <person name="Arakawa K."/>
        </authorList>
    </citation>
    <scope>NUCLEOTIDE SEQUENCE [LARGE SCALE GENOMIC DNA]</scope>
</reference>
<dbReference type="AlphaFoldDB" id="A0AAV4XQE1"/>
<name>A0AAV4XQE1_CAEEX</name>
<comment type="caution">
    <text evidence="2">The sequence shown here is derived from an EMBL/GenBank/DDBJ whole genome shotgun (WGS) entry which is preliminary data.</text>
</comment>
<evidence type="ECO:0000256" key="1">
    <source>
        <dbReference type="SAM" id="Phobius"/>
    </source>
</evidence>
<keyword evidence="3" id="KW-1185">Reference proteome</keyword>
<organism evidence="2 3">
    <name type="scientific">Caerostris extrusa</name>
    <name type="common">Bark spider</name>
    <name type="synonym">Caerostris bankana</name>
    <dbReference type="NCBI Taxonomy" id="172846"/>
    <lineage>
        <taxon>Eukaryota</taxon>
        <taxon>Metazoa</taxon>
        <taxon>Ecdysozoa</taxon>
        <taxon>Arthropoda</taxon>
        <taxon>Chelicerata</taxon>
        <taxon>Arachnida</taxon>
        <taxon>Araneae</taxon>
        <taxon>Araneomorphae</taxon>
        <taxon>Entelegynae</taxon>
        <taxon>Araneoidea</taxon>
        <taxon>Araneidae</taxon>
        <taxon>Caerostris</taxon>
    </lineage>
</organism>